<evidence type="ECO:0000256" key="12">
    <source>
        <dbReference type="ARBA" id="ARBA00023170"/>
    </source>
</evidence>
<keyword evidence="9" id="KW-0406">Ion transport</keyword>
<evidence type="ECO:0000256" key="7">
    <source>
        <dbReference type="ARBA" id="ARBA00022729"/>
    </source>
</evidence>
<comment type="subcellular location">
    <subcellularLocation>
        <location evidence="1 14">Cell outer membrane</location>
        <topology evidence="1 14">Multi-pass membrane protein</topology>
    </subcellularLocation>
</comment>
<dbReference type="PANTHER" id="PTHR32552">
    <property type="entry name" value="FERRICHROME IRON RECEPTOR-RELATED"/>
    <property type="match status" value="1"/>
</dbReference>
<dbReference type="InterPro" id="IPR036942">
    <property type="entry name" value="Beta-barrel_TonB_sf"/>
</dbReference>
<dbReference type="Proteomes" id="UP000249135">
    <property type="component" value="Unassembled WGS sequence"/>
</dbReference>
<evidence type="ECO:0000256" key="15">
    <source>
        <dbReference type="SAM" id="SignalP"/>
    </source>
</evidence>
<dbReference type="Gene3D" id="2.170.130.10">
    <property type="entry name" value="TonB-dependent receptor, plug domain"/>
    <property type="match status" value="1"/>
</dbReference>
<dbReference type="InterPro" id="IPR012910">
    <property type="entry name" value="Plug_dom"/>
</dbReference>
<feature type="domain" description="Secretin/TonB short N-terminal" evidence="16">
    <location>
        <begin position="63"/>
        <end position="114"/>
    </location>
</feature>
<evidence type="ECO:0000256" key="8">
    <source>
        <dbReference type="ARBA" id="ARBA00023004"/>
    </source>
</evidence>
<dbReference type="InterPro" id="IPR037066">
    <property type="entry name" value="Plug_dom_sf"/>
</dbReference>
<feature type="chain" id="PRO_5015839369" evidence="15">
    <location>
        <begin position="32"/>
        <end position="383"/>
    </location>
</feature>
<evidence type="ECO:0000256" key="9">
    <source>
        <dbReference type="ARBA" id="ARBA00023065"/>
    </source>
</evidence>
<dbReference type="FunFam" id="2.170.130.10:FF:000010">
    <property type="entry name" value="Ferripyoverdine receptor"/>
    <property type="match status" value="1"/>
</dbReference>
<feature type="non-terminal residue" evidence="17">
    <location>
        <position position="383"/>
    </location>
</feature>
<dbReference type="InterPro" id="IPR039426">
    <property type="entry name" value="TonB-dep_rcpt-like"/>
</dbReference>
<dbReference type="AlphaFoldDB" id="A0A2W5PF14"/>
<gene>
    <name evidence="17" type="ORF">DI563_28215</name>
</gene>
<evidence type="ECO:0000256" key="11">
    <source>
        <dbReference type="ARBA" id="ARBA00023136"/>
    </source>
</evidence>
<keyword evidence="13 14" id="KW-0998">Cell outer membrane</keyword>
<dbReference type="Gene3D" id="3.55.50.30">
    <property type="match status" value="1"/>
</dbReference>
<comment type="similarity">
    <text evidence="2 14">Belongs to the TonB-dependent receptor family.</text>
</comment>
<keyword evidence="5" id="KW-0410">Iron transport</keyword>
<keyword evidence="3 14" id="KW-0813">Transport</keyword>
<organism evidence="17 18">
    <name type="scientific">Variovorax paradoxus</name>
    <dbReference type="NCBI Taxonomy" id="34073"/>
    <lineage>
        <taxon>Bacteria</taxon>
        <taxon>Pseudomonadati</taxon>
        <taxon>Pseudomonadota</taxon>
        <taxon>Betaproteobacteria</taxon>
        <taxon>Burkholderiales</taxon>
        <taxon>Comamonadaceae</taxon>
        <taxon>Variovorax</taxon>
    </lineage>
</organism>
<evidence type="ECO:0000259" key="16">
    <source>
        <dbReference type="SMART" id="SM00965"/>
    </source>
</evidence>
<dbReference type="GO" id="GO:0015344">
    <property type="term" value="F:siderophore uptake transmembrane transporter activity"/>
    <property type="evidence" value="ECO:0007669"/>
    <property type="project" value="TreeGrafter"/>
</dbReference>
<feature type="signal peptide" evidence="15">
    <location>
        <begin position="1"/>
        <end position="31"/>
    </location>
</feature>
<reference evidence="17 18" key="1">
    <citation type="submission" date="2017-08" db="EMBL/GenBank/DDBJ databases">
        <title>Infants hospitalized years apart are colonized by the same room-sourced microbial strains.</title>
        <authorList>
            <person name="Brooks B."/>
            <person name="Olm M.R."/>
            <person name="Firek B.A."/>
            <person name="Baker R."/>
            <person name="Thomas B.C."/>
            <person name="Morowitz M.J."/>
            <person name="Banfield J.F."/>
        </authorList>
    </citation>
    <scope>NUCLEOTIDE SEQUENCE [LARGE SCALE GENOMIC DNA]</scope>
    <source>
        <strain evidence="17">S2_005_003_R2_41</strain>
    </source>
</reference>
<keyword evidence="10" id="KW-0798">TonB box</keyword>
<dbReference type="GO" id="GO:0009279">
    <property type="term" value="C:cell outer membrane"/>
    <property type="evidence" value="ECO:0007669"/>
    <property type="project" value="UniProtKB-SubCell"/>
</dbReference>
<evidence type="ECO:0000256" key="13">
    <source>
        <dbReference type="ARBA" id="ARBA00023237"/>
    </source>
</evidence>
<evidence type="ECO:0000313" key="18">
    <source>
        <dbReference type="Proteomes" id="UP000249135"/>
    </source>
</evidence>
<keyword evidence="11 14" id="KW-0472">Membrane</keyword>
<dbReference type="SUPFAM" id="SSF56935">
    <property type="entry name" value="Porins"/>
    <property type="match status" value="1"/>
</dbReference>
<dbReference type="PROSITE" id="PS52016">
    <property type="entry name" value="TONB_DEPENDENT_REC_3"/>
    <property type="match status" value="1"/>
</dbReference>
<evidence type="ECO:0000256" key="14">
    <source>
        <dbReference type="PROSITE-ProRule" id="PRU01360"/>
    </source>
</evidence>
<evidence type="ECO:0000256" key="3">
    <source>
        <dbReference type="ARBA" id="ARBA00022448"/>
    </source>
</evidence>
<dbReference type="Gene3D" id="2.40.170.20">
    <property type="entry name" value="TonB-dependent receptor, beta-barrel domain"/>
    <property type="match status" value="1"/>
</dbReference>
<accession>A0A2W5PF14</accession>
<keyword evidence="7 15" id="KW-0732">Signal</keyword>
<evidence type="ECO:0000256" key="2">
    <source>
        <dbReference type="ARBA" id="ARBA00009810"/>
    </source>
</evidence>
<proteinExistence type="inferred from homology"/>
<evidence type="ECO:0000313" key="17">
    <source>
        <dbReference type="EMBL" id="PZQ62649.1"/>
    </source>
</evidence>
<dbReference type="Pfam" id="PF07715">
    <property type="entry name" value="Plug"/>
    <property type="match status" value="1"/>
</dbReference>
<keyword evidence="12 17" id="KW-0675">Receptor</keyword>
<dbReference type="InterPro" id="IPR011662">
    <property type="entry name" value="Secretin/TonB_short_N"/>
</dbReference>
<evidence type="ECO:0000256" key="1">
    <source>
        <dbReference type="ARBA" id="ARBA00004571"/>
    </source>
</evidence>
<name>A0A2W5PF14_VARPD</name>
<dbReference type="SMART" id="SM00965">
    <property type="entry name" value="STN"/>
    <property type="match status" value="1"/>
</dbReference>
<evidence type="ECO:0000256" key="6">
    <source>
        <dbReference type="ARBA" id="ARBA00022692"/>
    </source>
</evidence>
<keyword evidence="8" id="KW-0408">Iron</keyword>
<protein>
    <submittedName>
        <fullName evidence="17">TonB-dependent siderophore receptor</fullName>
    </submittedName>
</protein>
<dbReference type="Pfam" id="PF07660">
    <property type="entry name" value="STN"/>
    <property type="match status" value="1"/>
</dbReference>
<keyword evidence="4 14" id="KW-1134">Transmembrane beta strand</keyword>
<evidence type="ECO:0000256" key="10">
    <source>
        <dbReference type="ARBA" id="ARBA00023077"/>
    </source>
</evidence>
<dbReference type="PANTHER" id="PTHR32552:SF74">
    <property type="entry name" value="HYDROXAMATE SIDEROPHORE RECEPTOR FHUE"/>
    <property type="match status" value="1"/>
</dbReference>
<comment type="caution">
    <text evidence="17">The sequence shown here is derived from an EMBL/GenBank/DDBJ whole genome shotgun (WGS) entry which is preliminary data.</text>
</comment>
<keyword evidence="6 14" id="KW-0812">Transmembrane</keyword>
<evidence type="ECO:0000256" key="4">
    <source>
        <dbReference type="ARBA" id="ARBA00022452"/>
    </source>
</evidence>
<sequence>MQEKKHRALRRLSAIAIALQFAGAGLVPAHAQQPPPGGSAVALSQSAQPLGAALNALAARTGLLVGVDAELVRGRQAPALEGSFTPVEALRRLLAGSGLEAVPGAAGSYTLRPLSAAAPAPQADAATLGTLGVVQVTGRRDTVTEGSGSYTTNGMVSSATRLDLTLRETPQSISIITRDRMDDQGLAQVSDVLRQAPGLNFIQSGDAGTDSNAVYARGFAVENYQIDGIAQTDSWLTQTGDLAPYDRVEIVRGATGLLNGVGTPAATINLVRKRPTAQFQGMASLSAGSWNQVRGEVDIGGPLNDAGSVRGRIVAAAQKGNSWIDRYEGKKQIFYGIVEADLSRDTRLTAGVELQQHDNDGTARSGLPLFFSDGTLARWDRSA</sequence>
<dbReference type="EMBL" id="QFPP01000620">
    <property type="protein sequence ID" value="PZQ62649.1"/>
    <property type="molecule type" value="Genomic_DNA"/>
</dbReference>
<evidence type="ECO:0000256" key="5">
    <source>
        <dbReference type="ARBA" id="ARBA00022496"/>
    </source>
</evidence>